<dbReference type="Proteomes" id="UP000017118">
    <property type="component" value="Chromosome"/>
</dbReference>
<dbReference type="EMBL" id="CP006721">
    <property type="protein sequence ID" value="AGX44660.1"/>
    <property type="molecule type" value="Genomic_DNA"/>
</dbReference>
<keyword evidence="1" id="KW-0547">Nucleotide-binding</keyword>
<dbReference type="PROSITE" id="PS50893">
    <property type="entry name" value="ABC_TRANSPORTER_2"/>
    <property type="match status" value="1"/>
</dbReference>
<dbReference type="PANTHER" id="PTHR43038:SF8">
    <property type="entry name" value="ABC-TYPE MULTIDRUG TRANSPORT SYSTEM, ATPASE COMPONENT"/>
    <property type="match status" value="1"/>
</dbReference>
<organism evidence="4 5">
    <name type="scientific">Clostridium saccharobutylicum DSM 13864</name>
    <dbReference type="NCBI Taxonomy" id="1345695"/>
    <lineage>
        <taxon>Bacteria</taxon>
        <taxon>Bacillati</taxon>
        <taxon>Bacillota</taxon>
        <taxon>Clostridia</taxon>
        <taxon>Eubacteriales</taxon>
        <taxon>Clostridiaceae</taxon>
        <taxon>Clostridium</taxon>
    </lineage>
</organism>
<dbReference type="InterPro" id="IPR003593">
    <property type="entry name" value="AAA+_ATPase"/>
</dbReference>
<dbReference type="KEGG" id="csb:CLSA_c36990"/>
<accession>U5MVN6</accession>
<dbReference type="AlphaFoldDB" id="U5MVN6"/>
<reference evidence="4 5" key="1">
    <citation type="journal article" date="2013" name="Genome Announc.">
        <title>Complete Genome Sequence of the Solvent Producer Clostridium saccharobutylicum NCP262 (DSM 13864).</title>
        <authorList>
            <person name="Poehlein A."/>
            <person name="Hartwich K."/>
            <person name="Krabben P."/>
            <person name="Ehrenreich A."/>
            <person name="Liebl W."/>
            <person name="Durre P."/>
            <person name="Gottschalk G."/>
            <person name="Daniel R."/>
        </authorList>
    </citation>
    <scope>NUCLEOTIDE SEQUENCE [LARGE SCALE GENOMIC DNA]</scope>
    <source>
        <strain evidence="4">DSM 13864</strain>
    </source>
</reference>
<sequence length="275" mass="31701">MLELRNVKKKFKSKIVLDGVSFKVDNGQCVALMGPNGSGKTTTIRAILGLISIDEGEIKRDFSVKREVGVMHQNDYFPDNLRVAETIELHKSYYKSKVDTNYLLKIIDLENEKKVLVANLSGGQKRRLSFAISIASDPKILFLDEPTVGMDVQACKAFWTNIKKIKEKQKTVFVTLHHLDELNDYCNRFIFLKDGKIIKDVNKSELVSTKIIIISGNEEEVSNVQQVLGGNIEDDKLYICDMKKRDSIIDYLNKNNYRFEERFKKVKDIYRELYM</sequence>
<dbReference type="SMART" id="SM00382">
    <property type="entry name" value="AAA"/>
    <property type="match status" value="1"/>
</dbReference>
<name>U5MVN6_CLOSA</name>
<dbReference type="SUPFAM" id="SSF52540">
    <property type="entry name" value="P-loop containing nucleoside triphosphate hydrolases"/>
    <property type="match status" value="1"/>
</dbReference>
<dbReference type="InterPro" id="IPR027417">
    <property type="entry name" value="P-loop_NTPase"/>
</dbReference>
<dbReference type="Gene3D" id="3.40.50.300">
    <property type="entry name" value="P-loop containing nucleotide triphosphate hydrolases"/>
    <property type="match status" value="1"/>
</dbReference>
<dbReference type="InterPro" id="IPR003439">
    <property type="entry name" value="ABC_transporter-like_ATP-bd"/>
</dbReference>
<protein>
    <submittedName>
        <fullName evidence="4">ABC transporter ATP-binding protein YvfR</fullName>
        <ecNumber evidence="4">3.6.3.-</ecNumber>
    </submittedName>
</protein>
<dbReference type="PROSITE" id="PS00211">
    <property type="entry name" value="ABC_TRANSPORTER_1"/>
    <property type="match status" value="1"/>
</dbReference>
<dbReference type="PATRIC" id="fig|1345695.3.peg.3683"/>
<dbReference type="GeneID" id="55476009"/>
<dbReference type="Pfam" id="PF00005">
    <property type="entry name" value="ABC_tran"/>
    <property type="match status" value="1"/>
</dbReference>
<dbReference type="OrthoDB" id="9804819at2"/>
<keyword evidence="5" id="KW-1185">Reference proteome</keyword>
<dbReference type="GO" id="GO:0005524">
    <property type="term" value="F:ATP binding"/>
    <property type="evidence" value="ECO:0007669"/>
    <property type="project" value="UniProtKB-KW"/>
</dbReference>
<dbReference type="InterPro" id="IPR017871">
    <property type="entry name" value="ABC_transporter-like_CS"/>
</dbReference>
<dbReference type="GO" id="GO:0016887">
    <property type="term" value="F:ATP hydrolysis activity"/>
    <property type="evidence" value="ECO:0007669"/>
    <property type="project" value="InterPro"/>
</dbReference>
<evidence type="ECO:0000313" key="4">
    <source>
        <dbReference type="EMBL" id="AGX44660.1"/>
    </source>
</evidence>
<evidence type="ECO:0000256" key="2">
    <source>
        <dbReference type="ARBA" id="ARBA00022840"/>
    </source>
</evidence>
<dbReference type="EC" id="3.6.3.-" evidence="4"/>
<dbReference type="RefSeq" id="WP_022748390.1">
    <property type="nucleotide sequence ID" value="NC_022571.1"/>
</dbReference>
<dbReference type="eggNOG" id="COG1131">
    <property type="taxonomic scope" value="Bacteria"/>
</dbReference>
<evidence type="ECO:0000313" key="5">
    <source>
        <dbReference type="Proteomes" id="UP000017118"/>
    </source>
</evidence>
<keyword evidence="2 4" id="KW-0067">ATP-binding</keyword>
<dbReference type="PANTHER" id="PTHR43038">
    <property type="entry name" value="ATP-BINDING CASSETTE, SUB-FAMILY H, MEMBER 1"/>
    <property type="match status" value="1"/>
</dbReference>
<evidence type="ECO:0000256" key="1">
    <source>
        <dbReference type="ARBA" id="ARBA00022741"/>
    </source>
</evidence>
<dbReference type="HOGENOM" id="CLU_000604_1_2_9"/>
<dbReference type="CDD" id="cd03230">
    <property type="entry name" value="ABC_DR_subfamily_A"/>
    <property type="match status" value="1"/>
</dbReference>
<proteinExistence type="predicted"/>
<keyword evidence="4" id="KW-0378">Hydrolase</keyword>
<gene>
    <name evidence="4" type="primary">yvfR</name>
    <name evidence="4" type="ORF">CLSA_c36990</name>
</gene>
<evidence type="ECO:0000259" key="3">
    <source>
        <dbReference type="PROSITE" id="PS50893"/>
    </source>
</evidence>
<feature type="domain" description="ABC transporter" evidence="3">
    <location>
        <begin position="2"/>
        <end position="219"/>
    </location>
</feature>